<dbReference type="Pfam" id="PF06114">
    <property type="entry name" value="Peptidase_M78"/>
    <property type="match status" value="1"/>
</dbReference>
<dbReference type="KEGG" id="bapa:BBC0178_017560"/>
<dbReference type="InterPro" id="IPR010359">
    <property type="entry name" value="IrrE_HExxH"/>
</dbReference>
<gene>
    <name evidence="2" type="ORF">BBC0178_017560</name>
</gene>
<organism evidence="2 3">
    <name type="scientific">Bartonella apihabitans</name>
    <dbReference type="NCBI Taxonomy" id="2750929"/>
    <lineage>
        <taxon>Bacteria</taxon>
        <taxon>Pseudomonadati</taxon>
        <taxon>Pseudomonadota</taxon>
        <taxon>Alphaproteobacteria</taxon>
        <taxon>Hyphomicrobiales</taxon>
        <taxon>Bartonellaceae</taxon>
        <taxon>Bartonella</taxon>
    </lineage>
</organism>
<protein>
    <recommendedName>
        <fullName evidence="1">IrrE N-terminal-like domain-containing protein</fullName>
    </recommendedName>
</protein>
<sequence>MKGIENSMPAIRVSNQGKRKVMSESFLTTARSWYEIEHKAWEFRTAIGATGEKFLPVMDILEIIMSQSLMLVELRIETVQDMGTAEGFTAPDGSFIAFREDVYKKAHRNDPRARFTVAHEIGHFVLHSNTVLSRVPFGAVVPPYKLTEPQANVFAASLLAPLQLIESYDTVSDLENNFGISHTCAVNRLNRRNNLSKKDSGC</sequence>
<name>A0A1U9MD14_9HYPH</name>
<dbReference type="Gene3D" id="1.10.10.2910">
    <property type="match status" value="1"/>
</dbReference>
<dbReference type="OrthoDB" id="9794834at2"/>
<dbReference type="PANTHER" id="PTHR43236:SF1">
    <property type="entry name" value="BLL7220 PROTEIN"/>
    <property type="match status" value="1"/>
</dbReference>
<dbReference type="PANTHER" id="PTHR43236">
    <property type="entry name" value="ANTITOXIN HIGA1"/>
    <property type="match status" value="1"/>
</dbReference>
<dbReference type="InterPro" id="IPR052345">
    <property type="entry name" value="Rad_response_metalloprotease"/>
</dbReference>
<evidence type="ECO:0000313" key="3">
    <source>
        <dbReference type="Proteomes" id="UP000189660"/>
    </source>
</evidence>
<dbReference type="AlphaFoldDB" id="A0A1U9MD14"/>
<proteinExistence type="predicted"/>
<keyword evidence="3" id="KW-1185">Reference proteome</keyword>
<dbReference type="Proteomes" id="UP000189660">
    <property type="component" value="Chromosome"/>
</dbReference>
<feature type="domain" description="IrrE N-terminal-like" evidence="1">
    <location>
        <begin position="99"/>
        <end position="189"/>
    </location>
</feature>
<dbReference type="EMBL" id="CP015820">
    <property type="protein sequence ID" value="AQT43208.1"/>
    <property type="molecule type" value="Genomic_DNA"/>
</dbReference>
<dbReference type="RefSeq" id="WP_078039877.1">
    <property type="nucleotide sequence ID" value="NZ_CP015820.1"/>
</dbReference>
<accession>A0A1U9MD14</accession>
<reference evidence="2 3" key="1">
    <citation type="submission" date="2016-11" db="EMBL/GenBank/DDBJ databases">
        <title>Comparative genomics of Bartonella apis.</title>
        <authorList>
            <person name="Engel P."/>
        </authorList>
    </citation>
    <scope>NUCLEOTIDE SEQUENCE [LARGE SCALE GENOMIC DNA]</scope>
    <source>
        <strain evidence="2 3">BBC0178</strain>
    </source>
</reference>
<evidence type="ECO:0000313" key="2">
    <source>
        <dbReference type="EMBL" id="AQT43208.1"/>
    </source>
</evidence>
<evidence type="ECO:0000259" key="1">
    <source>
        <dbReference type="Pfam" id="PF06114"/>
    </source>
</evidence>